<organism evidence="2 3">
    <name type="scientific">Ornithobacterium rhinotracheale</name>
    <dbReference type="NCBI Taxonomy" id="28251"/>
    <lineage>
        <taxon>Bacteria</taxon>
        <taxon>Pseudomonadati</taxon>
        <taxon>Bacteroidota</taxon>
        <taxon>Flavobacteriia</taxon>
        <taxon>Flavobacteriales</taxon>
        <taxon>Weeksellaceae</taxon>
        <taxon>Ornithobacterium</taxon>
    </lineage>
</organism>
<name>A0A3R5UUF1_ORNRH</name>
<dbReference type="PANTHER" id="PTHR46401:SF2">
    <property type="entry name" value="GLYCOSYLTRANSFERASE WBBK-RELATED"/>
    <property type="match status" value="1"/>
</dbReference>
<sequence>MQKVLLITYYWPPSGGAGVQRWLKMSKFLAKNYSLSVLVPQGAAYPILDETLQKDVAPNIEVITTPIWEPYALAQKINPKNKQYQKGQIDPSKKQSFLSKISLWIRANLFVPDARIFWKNSAVKECLKKLNLNDFDAIISTGPPHTCHLIALELKQKFPHLKWLADFRDPWTDIDYFGKLPLTHWALEKHKKLEKEVISKADIVTTVSPTWANDLAQIGGRNVEVIYNAYDEADFESIHLIKLNKKLIINYLGSLNHDRSPSVLFQLLDQKCQENEFCQQFNLNLIGNIASEVKEEILALKNLAQCTQFVPYLPHDKAIQEMSKSHVLLLLINDTENQKGIIPGKFFEYLATGREILCLGDPDSDLATLLHQTKAGEIFKRNDAKSLNHYLDDLYQKFKENQLDLRDNYASIQDFSRRKSAEKIMKLLNIKE</sequence>
<dbReference type="RefSeq" id="WP_128501193.1">
    <property type="nucleotide sequence ID" value="NZ_CP035107.1"/>
</dbReference>
<evidence type="ECO:0000313" key="2">
    <source>
        <dbReference type="EMBL" id="QAR30715.1"/>
    </source>
</evidence>
<evidence type="ECO:0000313" key="3">
    <source>
        <dbReference type="Proteomes" id="UP000287701"/>
    </source>
</evidence>
<dbReference type="OrthoDB" id="9794575at2"/>
<keyword evidence="1 2" id="KW-0808">Transferase</keyword>
<protein>
    <submittedName>
        <fullName evidence="2">Glycosyl transferase family 1</fullName>
    </submittedName>
</protein>
<dbReference type="GO" id="GO:0009103">
    <property type="term" value="P:lipopolysaccharide biosynthetic process"/>
    <property type="evidence" value="ECO:0007669"/>
    <property type="project" value="TreeGrafter"/>
</dbReference>
<evidence type="ECO:0000256" key="1">
    <source>
        <dbReference type="ARBA" id="ARBA00022679"/>
    </source>
</evidence>
<gene>
    <name evidence="2" type="ORF">EQP59_04860</name>
</gene>
<dbReference type="EMBL" id="CP035107">
    <property type="protein sequence ID" value="QAR30715.1"/>
    <property type="molecule type" value="Genomic_DNA"/>
</dbReference>
<reference evidence="2 3" key="1">
    <citation type="submission" date="2019-01" db="EMBL/GenBank/DDBJ databases">
        <title>Whole Genome of Ornithobacterium rhinotracheale FARPER-174b.</title>
        <authorList>
            <person name="Tataje-Lavanda L.A."/>
            <person name="Montalvan A."/>
            <person name="Montesinos R."/>
            <person name="Zimic M."/>
            <person name="Fernandez-Sanchez M."/>
            <person name="Fernandez-Diaz M."/>
        </authorList>
    </citation>
    <scope>NUCLEOTIDE SEQUENCE [LARGE SCALE GENOMIC DNA]</scope>
    <source>
        <strain evidence="2 3">FARPER-174b</strain>
    </source>
</reference>
<dbReference type="PANTHER" id="PTHR46401">
    <property type="entry name" value="GLYCOSYLTRANSFERASE WBBK-RELATED"/>
    <property type="match status" value="1"/>
</dbReference>
<dbReference type="SUPFAM" id="SSF53756">
    <property type="entry name" value="UDP-Glycosyltransferase/glycogen phosphorylase"/>
    <property type="match status" value="1"/>
</dbReference>
<dbReference type="GO" id="GO:0016757">
    <property type="term" value="F:glycosyltransferase activity"/>
    <property type="evidence" value="ECO:0007669"/>
    <property type="project" value="TreeGrafter"/>
</dbReference>
<proteinExistence type="predicted"/>
<dbReference type="AlphaFoldDB" id="A0A3R5UUF1"/>
<dbReference type="Proteomes" id="UP000287701">
    <property type="component" value="Chromosome"/>
</dbReference>
<accession>A0A3R5UUF1</accession>
<dbReference type="Gene3D" id="3.40.50.2000">
    <property type="entry name" value="Glycogen Phosphorylase B"/>
    <property type="match status" value="2"/>
</dbReference>